<evidence type="ECO:0000313" key="2">
    <source>
        <dbReference type="Proteomes" id="UP000826462"/>
    </source>
</evidence>
<dbReference type="EMBL" id="CP080096">
    <property type="protein sequence ID" value="QYD71585.1"/>
    <property type="molecule type" value="Genomic_DNA"/>
</dbReference>
<dbReference type="NCBIfam" id="TIGR00738">
    <property type="entry name" value="rrf2_super"/>
    <property type="match status" value="1"/>
</dbReference>
<dbReference type="SUPFAM" id="SSF46785">
    <property type="entry name" value="Winged helix' DNA-binding domain"/>
    <property type="match status" value="1"/>
</dbReference>
<dbReference type="Pfam" id="PF02082">
    <property type="entry name" value="Rrf2"/>
    <property type="match status" value="1"/>
</dbReference>
<dbReference type="InterPro" id="IPR036388">
    <property type="entry name" value="WH-like_DNA-bd_sf"/>
</dbReference>
<sequence>MAHISTGVEYGLHCLLYLTESAPGAREASVRDMAELQGVPLDYLAKLFTKLHKAGIVSATEGAKGGFTLARPAREISVLEVVTAIDGDKALFECRDVREQCAVFGDEPPAWATSGVCAIHAVMQQAEKRMRESLASQSLADIAERMAAKAPRTFGPQIVKWFGDRAANRRRERGRASSA</sequence>
<accession>A0ABX8UWJ5</accession>
<proteinExistence type="predicted"/>
<dbReference type="PANTHER" id="PTHR33221:SF13">
    <property type="entry name" value="TRANSCRIPTIONAL REGULATOR-RELATED"/>
    <property type="match status" value="1"/>
</dbReference>
<dbReference type="InterPro" id="IPR030489">
    <property type="entry name" value="TR_Rrf2-type_CS"/>
</dbReference>
<reference evidence="1 2" key="1">
    <citation type="submission" date="2021-07" db="EMBL/GenBank/DDBJ databases">
        <title>Paraburkholderia edwinii protects Aspergillus sp. from phenazines by acting as a toxin sponge.</title>
        <authorList>
            <person name="Dahlstrom K.M."/>
            <person name="Newman D.K."/>
        </authorList>
    </citation>
    <scope>NUCLEOTIDE SEQUENCE [LARGE SCALE GENOMIC DNA]</scope>
    <source>
        <strain evidence="1 2">Pe01</strain>
    </source>
</reference>
<dbReference type="Gene3D" id="1.10.10.10">
    <property type="entry name" value="Winged helix-like DNA-binding domain superfamily/Winged helix DNA-binding domain"/>
    <property type="match status" value="1"/>
</dbReference>
<dbReference type="RefSeq" id="WP_219801013.1">
    <property type="nucleotide sequence ID" value="NZ_CP080096.1"/>
</dbReference>
<dbReference type="PROSITE" id="PS01332">
    <property type="entry name" value="HTH_RRF2_1"/>
    <property type="match status" value="1"/>
</dbReference>
<gene>
    <name evidence="1" type="ORF">KZJ38_31765</name>
</gene>
<organism evidence="1 2">
    <name type="scientific">Paraburkholderia edwinii</name>
    <dbReference type="NCBI Taxonomy" id="2861782"/>
    <lineage>
        <taxon>Bacteria</taxon>
        <taxon>Pseudomonadati</taxon>
        <taxon>Pseudomonadota</taxon>
        <taxon>Betaproteobacteria</taxon>
        <taxon>Burkholderiales</taxon>
        <taxon>Burkholderiaceae</taxon>
        <taxon>Paraburkholderia</taxon>
    </lineage>
</organism>
<dbReference type="InterPro" id="IPR036390">
    <property type="entry name" value="WH_DNA-bd_sf"/>
</dbReference>
<keyword evidence="2" id="KW-1185">Reference proteome</keyword>
<name>A0ABX8UWJ5_9BURK</name>
<evidence type="ECO:0000313" key="1">
    <source>
        <dbReference type="EMBL" id="QYD71585.1"/>
    </source>
</evidence>
<protein>
    <submittedName>
        <fullName evidence="1">Rrf2 family transcriptional regulator</fullName>
    </submittedName>
</protein>
<dbReference type="PROSITE" id="PS51197">
    <property type="entry name" value="HTH_RRF2_2"/>
    <property type="match status" value="1"/>
</dbReference>
<dbReference type="InterPro" id="IPR000944">
    <property type="entry name" value="Tscrpt_reg_Rrf2"/>
</dbReference>
<dbReference type="Proteomes" id="UP000826462">
    <property type="component" value="Chromosome 2"/>
</dbReference>
<dbReference type="PANTHER" id="PTHR33221">
    <property type="entry name" value="WINGED HELIX-TURN-HELIX TRANSCRIPTIONAL REGULATOR, RRF2 FAMILY"/>
    <property type="match status" value="1"/>
</dbReference>